<dbReference type="AlphaFoldDB" id="A0A4S4LNF4"/>
<reference evidence="15 16" key="1">
    <citation type="submission" date="2019-02" db="EMBL/GenBank/DDBJ databases">
        <title>Genome sequencing of the rare red list fungi Bondarzewia mesenterica.</title>
        <authorList>
            <person name="Buettner E."/>
            <person name="Kellner H."/>
        </authorList>
    </citation>
    <scope>NUCLEOTIDE SEQUENCE [LARGE SCALE GENOMIC DNA]</scope>
    <source>
        <strain evidence="15 16">DSM 108281</strain>
    </source>
</reference>
<feature type="region of interest" description="Disordered" evidence="12">
    <location>
        <begin position="68"/>
        <end position="100"/>
    </location>
</feature>
<evidence type="ECO:0000256" key="11">
    <source>
        <dbReference type="PROSITE-ProRule" id="PRU00804"/>
    </source>
</evidence>
<dbReference type="GO" id="GO:0003676">
    <property type="term" value="F:nucleic acid binding"/>
    <property type="evidence" value="ECO:0007669"/>
    <property type="project" value="InterPro"/>
</dbReference>
<evidence type="ECO:0000256" key="12">
    <source>
        <dbReference type="SAM" id="MobiDB-lite"/>
    </source>
</evidence>
<proteinExistence type="predicted"/>
<protein>
    <recommendedName>
        <fullName evidence="14">RRM Nup35-type domain-containing protein</fullName>
    </recommendedName>
</protein>
<evidence type="ECO:0000256" key="5">
    <source>
        <dbReference type="ARBA" id="ARBA00022692"/>
    </source>
</evidence>
<dbReference type="GO" id="GO:0005464">
    <property type="term" value="F:UDP-xylose transmembrane transporter activity"/>
    <property type="evidence" value="ECO:0007669"/>
    <property type="project" value="TreeGrafter"/>
</dbReference>
<dbReference type="SUPFAM" id="SSF103481">
    <property type="entry name" value="Multidrug resistance efflux transporter EmrE"/>
    <property type="match status" value="1"/>
</dbReference>
<comment type="caution">
    <text evidence="15">The sequence shown here is derived from an EMBL/GenBank/DDBJ whole genome shotgun (WGS) entry which is preliminary data.</text>
</comment>
<evidence type="ECO:0000256" key="9">
    <source>
        <dbReference type="ARBA" id="ARBA00023132"/>
    </source>
</evidence>
<dbReference type="PROSITE" id="PS51472">
    <property type="entry name" value="RRM_NUP35"/>
    <property type="match status" value="1"/>
</dbReference>
<evidence type="ECO:0000256" key="4">
    <source>
        <dbReference type="ARBA" id="ARBA00022597"/>
    </source>
</evidence>
<dbReference type="PANTHER" id="PTHR10778:SF4">
    <property type="entry name" value="NUCLEOTIDE SUGAR TRANSPORTER SLC35B4"/>
    <property type="match status" value="1"/>
</dbReference>
<evidence type="ECO:0000256" key="7">
    <source>
        <dbReference type="ARBA" id="ARBA00022989"/>
    </source>
</evidence>
<evidence type="ECO:0000256" key="2">
    <source>
        <dbReference type="ARBA" id="ARBA00004567"/>
    </source>
</evidence>
<dbReference type="InterPro" id="IPR013657">
    <property type="entry name" value="SCL35B1-4/HUT1"/>
</dbReference>
<dbReference type="InterPro" id="IPR012677">
    <property type="entry name" value="Nucleotide-bd_a/b_plait_sf"/>
</dbReference>
<dbReference type="SUPFAM" id="SSF54928">
    <property type="entry name" value="RNA-binding domain, RBD"/>
    <property type="match status" value="1"/>
</dbReference>
<dbReference type="Pfam" id="PF05172">
    <property type="entry name" value="RRM_Nup35"/>
    <property type="match status" value="1"/>
</dbReference>
<dbReference type="GO" id="GO:0005462">
    <property type="term" value="F:UDP-N-acetylglucosamine transmembrane transporter activity"/>
    <property type="evidence" value="ECO:0007669"/>
    <property type="project" value="TreeGrafter"/>
</dbReference>
<evidence type="ECO:0000313" key="15">
    <source>
        <dbReference type="EMBL" id="THH13038.1"/>
    </source>
</evidence>
<keyword evidence="6" id="KW-0653">Protein transport</keyword>
<evidence type="ECO:0000256" key="3">
    <source>
        <dbReference type="ARBA" id="ARBA00022448"/>
    </source>
</evidence>
<dbReference type="PANTHER" id="PTHR10778">
    <property type="entry name" value="SOLUTE CARRIER FAMILY 35 MEMBER B"/>
    <property type="match status" value="1"/>
</dbReference>
<evidence type="ECO:0000256" key="1">
    <source>
        <dbReference type="ARBA" id="ARBA00004127"/>
    </source>
</evidence>
<keyword evidence="4" id="KW-0762">Sugar transport</keyword>
<keyword evidence="9 11" id="KW-0906">Nuclear pore complex</keyword>
<accession>A0A4S4LNF4</accession>
<keyword evidence="16" id="KW-1185">Reference proteome</keyword>
<feature type="transmembrane region" description="Helical" evidence="13">
    <location>
        <begin position="477"/>
        <end position="495"/>
    </location>
</feature>
<evidence type="ECO:0000256" key="6">
    <source>
        <dbReference type="ARBA" id="ARBA00022927"/>
    </source>
</evidence>
<keyword evidence="11" id="KW-0539">Nucleus</keyword>
<name>A0A4S4LNF4_9AGAM</name>
<feature type="transmembrane region" description="Helical" evidence="13">
    <location>
        <begin position="501"/>
        <end position="521"/>
    </location>
</feature>
<dbReference type="GO" id="GO:0005789">
    <property type="term" value="C:endoplasmic reticulum membrane"/>
    <property type="evidence" value="ECO:0007669"/>
    <property type="project" value="TreeGrafter"/>
</dbReference>
<feature type="domain" description="RRM Nup35-type" evidence="14">
    <location>
        <begin position="142"/>
        <end position="223"/>
    </location>
</feature>
<keyword evidence="7 13" id="KW-1133">Transmembrane helix</keyword>
<dbReference type="GO" id="GO:0000139">
    <property type="term" value="C:Golgi membrane"/>
    <property type="evidence" value="ECO:0007669"/>
    <property type="project" value="TreeGrafter"/>
</dbReference>
<dbReference type="OrthoDB" id="999962at2759"/>
<keyword evidence="5 13" id="KW-0812">Transmembrane</keyword>
<dbReference type="GO" id="GO:0015031">
    <property type="term" value="P:protein transport"/>
    <property type="evidence" value="ECO:0007669"/>
    <property type="project" value="UniProtKB-KW"/>
</dbReference>
<dbReference type="InterPro" id="IPR007846">
    <property type="entry name" value="RRM_NUP35_dom"/>
</dbReference>
<keyword evidence="3 11" id="KW-0813">Transport</keyword>
<dbReference type="Proteomes" id="UP000310158">
    <property type="component" value="Unassembled WGS sequence"/>
</dbReference>
<feature type="transmembrane region" description="Helical" evidence="13">
    <location>
        <begin position="533"/>
        <end position="556"/>
    </location>
</feature>
<evidence type="ECO:0000313" key="16">
    <source>
        <dbReference type="Proteomes" id="UP000310158"/>
    </source>
</evidence>
<dbReference type="InterPro" id="IPR037185">
    <property type="entry name" value="EmrE-like"/>
</dbReference>
<feature type="region of interest" description="Disordered" evidence="12">
    <location>
        <begin position="235"/>
        <end position="254"/>
    </location>
</feature>
<gene>
    <name evidence="15" type="ORF">EW146_g7136</name>
</gene>
<feature type="compositionally biased region" description="Basic and acidic residues" evidence="12">
    <location>
        <begin position="75"/>
        <end position="90"/>
    </location>
</feature>
<comment type="subcellular location">
    <subcellularLocation>
        <location evidence="1">Endomembrane system</location>
        <topology evidence="1">Multi-pass membrane protein</topology>
    </subcellularLocation>
    <subcellularLocation>
        <location evidence="2">Nucleus</location>
        <location evidence="2">Nuclear pore complex</location>
    </subcellularLocation>
</comment>
<evidence type="ECO:0000256" key="10">
    <source>
        <dbReference type="ARBA" id="ARBA00023136"/>
    </source>
</evidence>
<keyword evidence="11" id="KW-0509">mRNA transport</keyword>
<evidence type="ECO:0000256" key="8">
    <source>
        <dbReference type="ARBA" id="ARBA00023010"/>
    </source>
</evidence>
<sequence>MALALGTLKTQQVLCQICRATPFTSQGLITSLAILCLRLRAMHLHLEANVFDELPVVQIKAKLNNTLSRGPTAEFGKDPMFESSRQRPTLDEDAPPTASVNDIVNATYPDNTAAFSRRNHNFDVSVSTPFLQRPAKATSQPTSDVVYIIVFGYPPDKYSVAVDYFKQLGESTEPDPNTDIINCFRIGYKNPGDAMRAVRKNGEIIAGSWMIGAKWADPTQADNIFGQTLRQGTAFAAQSPDSGAQPPSSPSDAMVVDDSQPFHFHYESYGTRQSQATPTIGTPIRLAPSSSAFKKPGTGPKTGLVPPPPQFVPPPTATGSAAATPTKGVLGQVSDLIFGCNHASQSSNGNSRRQGHFIQVAKASDGVVAPAAVALVDYSLMVSLVFGGCCTNVWAYERLLRLESRVGSALTFSQMLFITLQQLPSFLTWKPSNSLLPRLKPRQVPLSQWLLQVAVLATGSLLNNWVYAFHVPLTVQIVFRSAGLAVSMLFGRFLMNKRYSFRQVIAVSLVSIGVVVATLSGPSASSSQSTDNLARYALGVTMLAVSLVLTGILGMLQERTYQSMVHAGGRACFTRYRAIVSSVLGIHADSSKHALSLPVFLFLIPQVKYGLEGLSQSSNSVLPVPYIILAANLLSQLVCVSGVNQLSSVCRRFPPSAYLASC</sequence>
<organism evidence="15 16">
    <name type="scientific">Bondarzewia mesenterica</name>
    <dbReference type="NCBI Taxonomy" id="1095465"/>
    <lineage>
        <taxon>Eukaryota</taxon>
        <taxon>Fungi</taxon>
        <taxon>Dikarya</taxon>
        <taxon>Basidiomycota</taxon>
        <taxon>Agaricomycotina</taxon>
        <taxon>Agaricomycetes</taxon>
        <taxon>Russulales</taxon>
        <taxon>Bondarzewiaceae</taxon>
        <taxon>Bondarzewia</taxon>
    </lineage>
</organism>
<evidence type="ECO:0000256" key="13">
    <source>
        <dbReference type="SAM" id="Phobius"/>
    </source>
</evidence>
<evidence type="ECO:0000259" key="14">
    <source>
        <dbReference type="PROSITE" id="PS51472"/>
    </source>
</evidence>
<dbReference type="Pfam" id="PF08449">
    <property type="entry name" value="UAA"/>
    <property type="match status" value="1"/>
</dbReference>
<dbReference type="Gene3D" id="3.30.70.330">
    <property type="match status" value="1"/>
</dbReference>
<dbReference type="GO" id="GO:0005643">
    <property type="term" value="C:nuclear pore"/>
    <property type="evidence" value="ECO:0007669"/>
    <property type="project" value="UniProtKB-SubCell"/>
</dbReference>
<keyword evidence="10 13" id="KW-0472">Membrane</keyword>
<dbReference type="GO" id="GO:0051028">
    <property type="term" value="P:mRNA transport"/>
    <property type="evidence" value="ECO:0007669"/>
    <property type="project" value="UniProtKB-UniRule"/>
</dbReference>
<dbReference type="InterPro" id="IPR035979">
    <property type="entry name" value="RBD_domain_sf"/>
</dbReference>
<keyword evidence="8" id="KW-0811">Translocation</keyword>
<dbReference type="EMBL" id="SGPL01000392">
    <property type="protein sequence ID" value="THH13038.1"/>
    <property type="molecule type" value="Genomic_DNA"/>
</dbReference>